<dbReference type="PATRIC" id="fig|1324261.3.peg.1065"/>
<dbReference type="AlphaFoldDB" id="A0A051UH63"/>
<accession>A0A051UH63</accession>
<name>A0A051UH63_9MYCO</name>
<dbReference type="EMBL" id="JLXW01000002">
    <property type="protein sequence ID" value="KBZ68497.1"/>
    <property type="molecule type" value="Genomic_DNA"/>
</dbReference>
<evidence type="ECO:0008006" key="3">
    <source>
        <dbReference type="Google" id="ProtNLM"/>
    </source>
</evidence>
<dbReference type="Proteomes" id="UP000025947">
    <property type="component" value="Unassembled WGS sequence"/>
</dbReference>
<proteinExistence type="predicted"/>
<reference evidence="1 2" key="1">
    <citation type="submission" date="2014-04" db="EMBL/GenBank/DDBJ databases">
        <title>The Genome Sequence of Mycobacterium tuberculosis TKK-01-0051.</title>
        <authorList>
            <consortium name="The Broad Institute Genomics Platform"/>
            <consortium name="The Broad Institute Genome Sequencing Center for Infectious Disease"/>
            <person name="Earl A.M."/>
            <person name="Cohen K."/>
            <person name="Pym A."/>
            <person name="Bishai W."/>
            <person name="Maharaj K."/>
            <person name="Desjardins C."/>
            <person name="Abeel T."/>
            <person name="Young S."/>
            <person name="Zeng Q."/>
            <person name="Gargeya S."/>
            <person name="Abouelleil A."/>
            <person name="Alvarado L."/>
            <person name="Chapman S.B."/>
            <person name="Gainer-Dewar J."/>
            <person name="Goldberg J."/>
            <person name="Griggs A."/>
            <person name="Gujja S."/>
            <person name="Hansen M."/>
            <person name="Howarth C."/>
            <person name="Imamovic A."/>
            <person name="Larimer J."/>
            <person name="Murphy C."/>
            <person name="Naylor J."/>
            <person name="Pearson M."/>
            <person name="Poon T.W."/>
            <person name="Priest M."/>
            <person name="Roberts A."/>
            <person name="Saif S."/>
            <person name="Shea T."/>
            <person name="Sykes S."/>
            <person name="Wortman J."/>
            <person name="Nusbaum C."/>
            <person name="Birren B."/>
        </authorList>
    </citation>
    <scope>NUCLEOTIDE SEQUENCE [LARGE SCALE GENOMIC DNA]</scope>
    <source>
        <strain evidence="1 2">TKK-01-0051</strain>
    </source>
</reference>
<evidence type="ECO:0000313" key="1">
    <source>
        <dbReference type="EMBL" id="KBZ68497.1"/>
    </source>
</evidence>
<keyword evidence="2" id="KW-1185">Reference proteome</keyword>
<protein>
    <recommendedName>
        <fullName evidence="3">SseB protein N-terminal domain-containing protein</fullName>
    </recommendedName>
</protein>
<sequence length="108" mass="12343">MGLFRRRSRTKPTLSDAKVYYSTPFGNTKDGKEKVFLLGRDGVQYFPVFRSRESLMAFYEKMNRAGYMILEGDVRSVAETIRSIELMKDVAIVVEPLSENPVEIMPGL</sequence>
<evidence type="ECO:0000313" key="2">
    <source>
        <dbReference type="Proteomes" id="UP000025947"/>
    </source>
</evidence>
<comment type="caution">
    <text evidence="1">The sequence shown here is derived from an EMBL/GenBank/DDBJ whole genome shotgun (WGS) entry which is preliminary data.</text>
</comment>
<organism evidence="1 2">
    <name type="scientific">Mycobacterium [tuberculosis] TKK-01-0051</name>
    <dbReference type="NCBI Taxonomy" id="1324261"/>
    <lineage>
        <taxon>Bacteria</taxon>
        <taxon>Bacillati</taxon>
        <taxon>Actinomycetota</taxon>
        <taxon>Actinomycetes</taxon>
        <taxon>Mycobacteriales</taxon>
        <taxon>Mycobacteriaceae</taxon>
        <taxon>Mycobacterium</taxon>
        <taxon>Mycobacterium avium complex (MAC)</taxon>
    </lineage>
</organism>
<dbReference type="HOGENOM" id="CLU_2194035_0_0_11"/>
<dbReference type="RefSeq" id="WP_044483746.1">
    <property type="nucleotide sequence ID" value="NZ_KK328284.1"/>
</dbReference>
<gene>
    <name evidence="1" type="ORF">K875_01048</name>
</gene>